<dbReference type="Proteomes" id="UP000195030">
    <property type="component" value="Unassembled WGS sequence"/>
</dbReference>
<dbReference type="Pfam" id="PF13424">
    <property type="entry name" value="TPR_12"/>
    <property type="match status" value="1"/>
</dbReference>
<dbReference type="PANTHER" id="PTHR45641:SF1">
    <property type="entry name" value="AAA+ ATPASE DOMAIN-CONTAINING PROTEIN"/>
    <property type="match status" value="1"/>
</dbReference>
<dbReference type="Pfam" id="PF13176">
    <property type="entry name" value="TPR_7"/>
    <property type="match status" value="1"/>
</dbReference>
<protein>
    <submittedName>
        <fullName evidence="5">Transcriptional regulator</fullName>
    </submittedName>
</protein>
<dbReference type="SMART" id="SM00028">
    <property type="entry name" value="TPR"/>
    <property type="match status" value="4"/>
</dbReference>
<dbReference type="AlphaFoldDB" id="A0A243GAX5"/>
<feature type="repeat" description="TPR" evidence="3">
    <location>
        <begin position="270"/>
        <end position="303"/>
    </location>
</feature>
<dbReference type="InterPro" id="IPR010982">
    <property type="entry name" value="Lambda_DNA-bd_dom_sf"/>
</dbReference>
<keyword evidence="1" id="KW-0677">Repeat</keyword>
<dbReference type="Gene3D" id="1.25.40.10">
    <property type="entry name" value="Tetratricopeptide repeat domain"/>
    <property type="match status" value="1"/>
</dbReference>
<evidence type="ECO:0000259" key="4">
    <source>
        <dbReference type="PROSITE" id="PS50943"/>
    </source>
</evidence>
<dbReference type="SUPFAM" id="SSF48452">
    <property type="entry name" value="TPR-like"/>
    <property type="match status" value="1"/>
</dbReference>
<dbReference type="InterPro" id="IPR001387">
    <property type="entry name" value="Cro/C1-type_HTH"/>
</dbReference>
<evidence type="ECO:0000313" key="5">
    <source>
        <dbReference type="EMBL" id="OUA04467.1"/>
    </source>
</evidence>
<evidence type="ECO:0000256" key="3">
    <source>
        <dbReference type="PROSITE-ProRule" id="PRU00339"/>
    </source>
</evidence>
<reference evidence="5 6" key="1">
    <citation type="submission" date="2016-10" db="EMBL/GenBank/DDBJ databases">
        <title>Comparative genomics of Bacillus thuringiensis reveals a path to pathogens against multiple invertebrate hosts.</title>
        <authorList>
            <person name="Zheng J."/>
            <person name="Gao Q."/>
            <person name="Liu H."/>
            <person name="Peng D."/>
            <person name="Ruan L."/>
            <person name="Sun M."/>
        </authorList>
    </citation>
    <scope>NUCLEOTIDE SEQUENCE [LARGE SCALE GENOMIC DNA]</scope>
    <source>
        <strain evidence="5">CTC</strain>
    </source>
</reference>
<dbReference type="InterPro" id="IPR011990">
    <property type="entry name" value="TPR-like_helical_dom_sf"/>
</dbReference>
<dbReference type="GO" id="GO:0003677">
    <property type="term" value="F:DNA binding"/>
    <property type="evidence" value="ECO:0007669"/>
    <property type="project" value="InterPro"/>
</dbReference>
<evidence type="ECO:0000256" key="2">
    <source>
        <dbReference type="ARBA" id="ARBA00022803"/>
    </source>
</evidence>
<dbReference type="PROSITE" id="PS50943">
    <property type="entry name" value="HTH_CROC1"/>
    <property type="match status" value="1"/>
</dbReference>
<evidence type="ECO:0000256" key="1">
    <source>
        <dbReference type="ARBA" id="ARBA00022737"/>
    </source>
</evidence>
<dbReference type="Pfam" id="PF01381">
    <property type="entry name" value="HTH_3"/>
    <property type="match status" value="1"/>
</dbReference>
<feature type="domain" description="HTH cro/C1-type" evidence="4">
    <location>
        <begin position="16"/>
        <end position="65"/>
    </location>
</feature>
<dbReference type="Gene3D" id="1.10.260.40">
    <property type="entry name" value="lambda repressor-like DNA-binding domains"/>
    <property type="match status" value="1"/>
</dbReference>
<dbReference type="RefSeq" id="WP_060629497.1">
    <property type="nucleotide sequence ID" value="NZ_NFEL01000051.1"/>
</dbReference>
<dbReference type="CDD" id="cd00093">
    <property type="entry name" value="HTH_XRE"/>
    <property type="match status" value="1"/>
</dbReference>
<dbReference type="Gene3D" id="1.25.40.1000">
    <property type="match status" value="1"/>
</dbReference>
<evidence type="ECO:0000313" key="6">
    <source>
        <dbReference type="Proteomes" id="UP000195030"/>
    </source>
</evidence>
<proteinExistence type="predicted"/>
<sequence length="425" mass="50452">MQQTLEKIGKQVFYKRLQQKMTQEELCQGICSVSYLSKIENGKIEASEEILQLLCARLEIAVTDLRDVEEDVKGKLDEWLNALIRLDKAQIERIRNELEDDMQSVLDFEIINYYKLLNIRYLLMKRDLPAIAEELEKLKKAYKKFSPFQKLLYTYSKGLLCCLQYKWKKGLEDLLETEIMAKELGYHETGIYYNIALTYSHLEIQHLTLHFANIALEAFRNEYKFRNVINCQILIALSYAEQGQYEEALKMYENILREAEAFADKDVLMSITLSNMGNIYYKKKKYQQAKEHYLESLQLQKQVDLNYIDTLYEMALSCIKLEQFEEAKGWINKGVIAAKREERFNTKLYSILMLQHKYFEEAKEYKEFLELEAIPFYKSAGNKIELKKVYIELAEYFSQSLKFEQSNQYYKLVIEMLEDHKEDGK</sequence>
<gene>
    <name evidence="5" type="ORF">BK772_27080</name>
</gene>
<dbReference type="InterPro" id="IPR019734">
    <property type="entry name" value="TPR_rpt"/>
</dbReference>
<comment type="caution">
    <text evidence="5">The sequence shown here is derived from an EMBL/GenBank/DDBJ whole genome shotgun (WGS) entry which is preliminary data.</text>
</comment>
<dbReference type="SMART" id="SM00530">
    <property type="entry name" value="HTH_XRE"/>
    <property type="match status" value="1"/>
</dbReference>
<accession>A0A243GAX5</accession>
<keyword evidence="2 3" id="KW-0802">TPR repeat</keyword>
<organism evidence="5 6">
    <name type="scientific">Bacillus thuringiensis subsp. finitimus</name>
    <dbReference type="NCBI Taxonomy" id="29337"/>
    <lineage>
        <taxon>Bacteria</taxon>
        <taxon>Bacillati</taxon>
        <taxon>Bacillota</taxon>
        <taxon>Bacilli</taxon>
        <taxon>Bacillales</taxon>
        <taxon>Bacillaceae</taxon>
        <taxon>Bacillus</taxon>
        <taxon>Bacillus cereus group</taxon>
    </lineage>
</organism>
<dbReference type="PANTHER" id="PTHR45641">
    <property type="entry name" value="TETRATRICOPEPTIDE REPEAT PROTEIN (AFU_ORTHOLOGUE AFUA_6G03870)"/>
    <property type="match status" value="1"/>
</dbReference>
<name>A0A243GAX5_BACTF</name>
<dbReference type="PROSITE" id="PS50005">
    <property type="entry name" value="TPR"/>
    <property type="match status" value="1"/>
</dbReference>
<dbReference type="EMBL" id="NFEL01000051">
    <property type="protein sequence ID" value="OUA04467.1"/>
    <property type="molecule type" value="Genomic_DNA"/>
</dbReference>
<dbReference type="SUPFAM" id="SSF47413">
    <property type="entry name" value="lambda repressor-like DNA-binding domains"/>
    <property type="match status" value="1"/>
</dbReference>